<dbReference type="SMR" id="G4ZT51"/>
<dbReference type="PROSITE" id="PS50948">
    <property type="entry name" value="PAN"/>
    <property type="match status" value="1"/>
</dbReference>
<dbReference type="InterPro" id="IPR000177">
    <property type="entry name" value="Apple"/>
</dbReference>
<dbReference type="GeneID" id="20650965"/>
<dbReference type="SMART" id="SM00223">
    <property type="entry name" value="APPLE"/>
    <property type="match status" value="1"/>
</dbReference>
<name>G4ZT51_PHYSP</name>
<dbReference type="AlphaFoldDB" id="G4ZT51"/>
<evidence type="ECO:0000259" key="3">
    <source>
        <dbReference type="PROSITE" id="PS50948"/>
    </source>
</evidence>
<accession>G4ZT51</accession>
<dbReference type="InterPro" id="IPR003609">
    <property type="entry name" value="Pan_app"/>
</dbReference>
<dbReference type="RefSeq" id="XP_009530512.1">
    <property type="nucleotide sequence ID" value="XM_009532217.1"/>
</dbReference>
<protein>
    <recommendedName>
        <fullName evidence="3">Apple domain-containing protein</fullName>
    </recommendedName>
</protein>
<proteinExistence type="predicted"/>
<sequence length="82" mass="8357">AVSGAVISEVATCYSSLQHDVEFSGAEVGRVPSSSANGCCSICAQVNGCNAFTWTDYKRGTCWLKSGEGTSKSTLGATSGIV</sequence>
<organism evidence="4 5">
    <name type="scientific">Phytophthora sojae (strain P6497)</name>
    <name type="common">Soybean stem and root rot agent</name>
    <name type="synonym">Phytophthora megasperma f. sp. glycines</name>
    <dbReference type="NCBI Taxonomy" id="1094619"/>
    <lineage>
        <taxon>Eukaryota</taxon>
        <taxon>Sar</taxon>
        <taxon>Stramenopiles</taxon>
        <taxon>Oomycota</taxon>
        <taxon>Peronosporomycetes</taxon>
        <taxon>Peronosporales</taxon>
        <taxon>Peronosporaceae</taxon>
        <taxon>Phytophthora</taxon>
    </lineage>
</organism>
<dbReference type="GO" id="GO:0006508">
    <property type="term" value="P:proteolysis"/>
    <property type="evidence" value="ECO:0007669"/>
    <property type="project" value="InterPro"/>
</dbReference>
<feature type="non-terminal residue" evidence="4">
    <location>
        <position position="1"/>
    </location>
</feature>
<dbReference type="Gene3D" id="3.50.4.10">
    <property type="entry name" value="Hepatocyte Growth Factor"/>
    <property type="match status" value="1"/>
</dbReference>
<keyword evidence="5" id="KW-1185">Reference proteome</keyword>
<evidence type="ECO:0000256" key="1">
    <source>
        <dbReference type="ARBA" id="ARBA00022737"/>
    </source>
</evidence>
<dbReference type="InParanoid" id="G4ZT51"/>
<feature type="non-terminal residue" evidence="4">
    <location>
        <position position="82"/>
    </location>
</feature>
<dbReference type="KEGG" id="psoj:PHYSODRAFT_387192"/>
<dbReference type="Pfam" id="PF14295">
    <property type="entry name" value="PAN_4"/>
    <property type="match status" value="1"/>
</dbReference>
<gene>
    <name evidence="4" type="ORF">PHYSODRAFT_387192</name>
</gene>
<dbReference type="OMA" id="CCSICAQ"/>
<keyword evidence="2" id="KW-1015">Disulfide bond</keyword>
<evidence type="ECO:0000313" key="5">
    <source>
        <dbReference type="Proteomes" id="UP000002640"/>
    </source>
</evidence>
<evidence type="ECO:0000313" key="4">
    <source>
        <dbReference type="EMBL" id="EGZ13083.1"/>
    </source>
</evidence>
<dbReference type="EMBL" id="JH159156">
    <property type="protein sequence ID" value="EGZ13083.1"/>
    <property type="molecule type" value="Genomic_DNA"/>
</dbReference>
<evidence type="ECO:0000256" key="2">
    <source>
        <dbReference type="ARBA" id="ARBA00023157"/>
    </source>
</evidence>
<keyword evidence="1" id="KW-0677">Repeat</keyword>
<dbReference type="Proteomes" id="UP000002640">
    <property type="component" value="Unassembled WGS sequence"/>
</dbReference>
<feature type="domain" description="Apple" evidence="3">
    <location>
        <begin position="13"/>
        <end position="82"/>
    </location>
</feature>
<reference evidence="4 5" key="1">
    <citation type="journal article" date="2006" name="Science">
        <title>Phytophthora genome sequences uncover evolutionary origins and mechanisms of pathogenesis.</title>
        <authorList>
            <person name="Tyler B.M."/>
            <person name="Tripathy S."/>
            <person name="Zhang X."/>
            <person name="Dehal P."/>
            <person name="Jiang R.H."/>
            <person name="Aerts A."/>
            <person name="Arredondo F.D."/>
            <person name="Baxter L."/>
            <person name="Bensasson D."/>
            <person name="Beynon J.L."/>
            <person name="Chapman J."/>
            <person name="Damasceno C.M."/>
            <person name="Dorrance A.E."/>
            <person name="Dou D."/>
            <person name="Dickerman A.W."/>
            <person name="Dubchak I.L."/>
            <person name="Garbelotto M."/>
            <person name="Gijzen M."/>
            <person name="Gordon S.G."/>
            <person name="Govers F."/>
            <person name="Grunwald N.J."/>
            <person name="Huang W."/>
            <person name="Ivors K.L."/>
            <person name="Jones R.W."/>
            <person name="Kamoun S."/>
            <person name="Krampis K."/>
            <person name="Lamour K.H."/>
            <person name="Lee M.K."/>
            <person name="McDonald W.H."/>
            <person name="Medina M."/>
            <person name="Meijer H.J."/>
            <person name="Nordberg E.K."/>
            <person name="Maclean D.J."/>
            <person name="Ospina-Giraldo M.D."/>
            <person name="Morris P.F."/>
            <person name="Phuntumart V."/>
            <person name="Putnam N.H."/>
            <person name="Rash S."/>
            <person name="Rose J.K."/>
            <person name="Sakihama Y."/>
            <person name="Salamov A.A."/>
            <person name="Savidor A."/>
            <person name="Scheuring C.F."/>
            <person name="Smith B.M."/>
            <person name="Sobral B.W."/>
            <person name="Terry A."/>
            <person name="Torto-Alalibo T.A."/>
            <person name="Win J."/>
            <person name="Xu Z."/>
            <person name="Zhang H."/>
            <person name="Grigoriev I.V."/>
            <person name="Rokhsar D.S."/>
            <person name="Boore J.L."/>
        </authorList>
    </citation>
    <scope>NUCLEOTIDE SEQUENCE [LARGE SCALE GENOMIC DNA]</scope>
    <source>
        <strain evidence="4 5">P6497</strain>
    </source>
</reference>
<dbReference type="CDD" id="cd01100">
    <property type="entry name" value="APPLE_Factor_XI_like"/>
    <property type="match status" value="1"/>
</dbReference>
<dbReference type="GO" id="GO:0005576">
    <property type="term" value="C:extracellular region"/>
    <property type="evidence" value="ECO:0007669"/>
    <property type="project" value="InterPro"/>
</dbReference>